<proteinExistence type="predicted"/>
<name>A0A560BP81_AZOBR</name>
<evidence type="ECO:0000256" key="1">
    <source>
        <dbReference type="SAM" id="MobiDB-lite"/>
    </source>
</evidence>
<organism evidence="2 3">
    <name type="scientific">Azospirillum brasilense</name>
    <dbReference type="NCBI Taxonomy" id="192"/>
    <lineage>
        <taxon>Bacteria</taxon>
        <taxon>Pseudomonadati</taxon>
        <taxon>Pseudomonadota</taxon>
        <taxon>Alphaproteobacteria</taxon>
        <taxon>Rhodospirillales</taxon>
        <taxon>Azospirillaceae</taxon>
        <taxon>Azospirillum</taxon>
    </lineage>
</organism>
<feature type="region of interest" description="Disordered" evidence="1">
    <location>
        <begin position="1"/>
        <end position="29"/>
    </location>
</feature>
<evidence type="ECO:0000313" key="3">
    <source>
        <dbReference type="Proteomes" id="UP000316083"/>
    </source>
</evidence>
<comment type="caution">
    <text evidence="2">The sequence shown here is derived from an EMBL/GenBank/DDBJ whole genome shotgun (WGS) entry which is preliminary data.</text>
</comment>
<dbReference type="AlphaFoldDB" id="A0A560BP81"/>
<gene>
    <name evidence="2" type="ORF">FBZ82_101442</name>
</gene>
<evidence type="ECO:0000313" key="2">
    <source>
        <dbReference type="EMBL" id="TWA74427.1"/>
    </source>
</evidence>
<dbReference type="EMBL" id="VITF01000001">
    <property type="protein sequence ID" value="TWA74427.1"/>
    <property type="molecule type" value="Genomic_DNA"/>
</dbReference>
<feature type="compositionally biased region" description="Basic and acidic residues" evidence="1">
    <location>
        <begin position="1"/>
        <end position="20"/>
    </location>
</feature>
<protein>
    <submittedName>
        <fullName evidence="2">Uncharacterized protein</fullName>
    </submittedName>
</protein>
<sequence length="192" mass="21762">MPESRMTEPDVDPSDSHPPDSDPSVTEGVAPDELADFHAWRQRVVGTNISDKTLLATDYLNHFNEIVMLIEMIPDMPDMLEECLIWQPKSYPEHFRDSGFSDKDLAIEAYGHVPAKFKRPFEDTIAQAHQVVRHTLERVSVDIQDGASDKLRLDCQTSVAMIHRIIQVANGIIHGTAHVMEQREIDLYLSSE</sequence>
<accession>A0A560BP81</accession>
<dbReference type="Proteomes" id="UP000316083">
    <property type="component" value="Unassembled WGS sequence"/>
</dbReference>
<reference evidence="2 3" key="1">
    <citation type="submission" date="2019-06" db="EMBL/GenBank/DDBJ databases">
        <title>Genomic Encyclopedia of Type Strains, Phase IV (KMG-V): Genome sequencing to study the core and pangenomes of soil and plant-associated prokaryotes.</title>
        <authorList>
            <person name="Whitman W."/>
        </authorList>
    </citation>
    <scope>NUCLEOTIDE SEQUENCE [LARGE SCALE GENOMIC DNA]</scope>
    <source>
        <strain evidence="2 3">BR 11796</strain>
    </source>
</reference>